<feature type="compositionally biased region" description="Low complexity" evidence="1">
    <location>
        <begin position="136"/>
        <end position="164"/>
    </location>
</feature>
<comment type="caution">
    <text evidence="2">The sequence shown here is derived from an EMBL/GenBank/DDBJ whole genome shotgun (WGS) entry which is preliminary data.</text>
</comment>
<evidence type="ECO:0000313" key="3">
    <source>
        <dbReference type="Proteomes" id="UP000193944"/>
    </source>
</evidence>
<reference evidence="2 3" key="2">
    <citation type="submission" date="2016-08" db="EMBL/GenBank/DDBJ databases">
        <title>Pervasive Adenine N6-methylation of Active Genes in Fungi.</title>
        <authorList>
            <consortium name="DOE Joint Genome Institute"/>
            <person name="Mondo S.J."/>
            <person name="Dannebaum R.O."/>
            <person name="Kuo R.C."/>
            <person name="Labutti K."/>
            <person name="Haridas S."/>
            <person name="Kuo A."/>
            <person name="Salamov A."/>
            <person name="Ahrendt S.R."/>
            <person name="Lipzen A."/>
            <person name="Sullivan W."/>
            <person name="Andreopoulos W.B."/>
            <person name="Clum A."/>
            <person name="Lindquist E."/>
            <person name="Daum C."/>
            <person name="Ramamoorthy G.K."/>
            <person name="Gryganskyi A."/>
            <person name="Culley D."/>
            <person name="Magnuson J.K."/>
            <person name="James T.Y."/>
            <person name="O'Malley M.A."/>
            <person name="Stajich J.E."/>
            <person name="Spatafora J.W."/>
            <person name="Visel A."/>
            <person name="Grigoriev I.V."/>
        </authorList>
    </citation>
    <scope>NUCLEOTIDE SEQUENCE [LARGE SCALE GENOMIC DNA]</scope>
    <source>
        <strain evidence="2 3">S4</strain>
    </source>
</reference>
<keyword evidence="3" id="KW-1185">Reference proteome</keyword>
<feature type="region of interest" description="Disordered" evidence="1">
    <location>
        <begin position="133"/>
        <end position="173"/>
    </location>
</feature>
<organism evidence="2 3">
    <name type="scientific">Anaeromyces robustus</name>
    <dbReference type="NCBI Taxonomy" id="1754192"/>
    <lineage>
        <taxon>Eukaryota</taxon>
        <taxon>Fungi</taxon>
        <taxon>Fungi incertae sedis</taxon>
        <taxon>Chytridiomycota</taxon>
        <taxon>Chytridiomycota incertae sedis</taxon>
        <taxon>Neocallimastigomycetes</taxon>
        <taxon>Neocallimastigales</taxon>
        <taxon>Neocallimastigaceae</taxon>
        <taxon>Anaeromyces</taxon>
    </lineage>
</organism>
<feature type="compositionally biased region" description="Basic residues" evidence="1">
    <location>
        <begin position="1003"/>
        <end position="1012"/>
    </location>
</feature>
<feature type="region of interest" description="Disordered" evidence="1">
    <location>
        <begin position="905"/>
        <end position="925"/>
    </location>
</feature>
<protein>
    <submittedName>
        <fullName evidence="2">Uncharacterized protein</fullName>
    </submittedName>
</protein>
<feature type="compositionally biased region" description="Polar residues" evidence="1">
    <location>
        <begin position="1026"/>
        <end position="1043"/>
    </location>
</feature>
<dbReference type="AlphaFoldDB" id="A0A1Y1VAZ6"/>
<evidence type="ECO:0000256" key="1">
    <source>
        <dbReference type="SAM" id="MobiDB-lite"/>
    </source>
</evidence>
<feature type="compositionally biased region" description="Basic and acidic residues" evidence="1">
    <location>
        <begin position="529"/>
        <end position="545"/>
    </location>
</feature>
<dbReference type="STRING" id="1754192.A0A1Y1VAZ6"/>
<proteinExistence type="predicted"/>
<dbReference type="EMBL" id="MCFG01000731">
    <property type="protein sequence ID" value="ORX51533.1"/>
    <property type="molecule type" value="Genomic_DNA"/>
</dbReference>
<feature type="region of interest" description="Disordered" evidence="1">
    <location>
        <begin position="186"/>
        <end position="219"/>
    </location>
</feature>
<feature type="compositionally biased region" description="Basic residues" evidence="1">
    <location>
        <begin position="584"/>
        <end position="593"/>
    </location>
</feature>
<evidence type="ECO:0000313" key="2">
    <source>
        <dbReference type="EMBL" id="ORX51533.1"/>
    </source>
</evidence>
<name>A0A1Y1VAZ6_9FUNG</name>
<gene>
    <name evidence="2" type="ORF">BCR32DRAFT_251817</name>
</gene>
<reference evidence="2 3" key="1">
    <citation type="submission" date="2016-08" db="EMBL/GenBank/DDBJ databases">
        <title>A Parts List for Fungal Cellulosomes Revealed by Comparative Genomics.</title>
        <authorList>
            <consortium name="DOE Joint Genome Institute"/>
            <person name="Haitjema C.H."/>
            <person name="Gilmore S.P."/>
            <person name="Henske J.K."/>
            <person name="Solomon K.V."/>
            <person name="De Groot R."/>
            <person name="Kuo A."/>
            <person name="Mondo S.J."/>
            <person name="Salamov A.A."/>
            <person name="Labutti K."/>
            <person name="Zhao Z."/>
            <person name="Chiniquy J."/>
            <person name="Barry K."/>
            <person name="Brewer H.M."/>
            <person name="Purvine S.O."/>
            <person name="Wright A.T."/>
            <person name="Boxma B."/>
            <person name="Van Alen T."/>
            <person name="Hackstein J.H."/>
            <person name="Baker S.E."/>
            <person name="Grigoriev I.V."/>
            <person name="O'Malley M.A."/>
        </authorList>
    </citation>
    <scope>NUCLEOTIDE SEQUENCE [LARGE SCALE GENOMIC DNA]</scope>
    <source>
        <strain evidence="2 3">S4</strain>
    </source>
</reference>
<feature type="region of interest" description="Disordered" evidence="1">
    <location>
        <begin position="528"/>
        <end position="600"/>
    </location>
</feature>
<feature type="compositionally biased region" description="Polar residues" evidence="1">
    <location>
        <begin position="186"/>
        <end position="214"/>
    </location>
</feature>
<dbReference type="Proteomes" id="UP000193944">
    <property type="component" value="Unassembled WGS sequence"/>
</dbReference>
<feature type="region of interest" description="Disordered" evidence="1">
    <location>
        <begin position="1056"/>
        <end position="1110"/>
    </location>
</feature>
<sequence length="1212" mass="140616">MYTITKRGRKSKVQQFSILEKQKRGRKHDSDDDEIDIIEDENTFPDVQKHKNVTPLINNTKQNSNLENIINNSKKHVTIIDDDDDDDNTINYTIASTKTLPDNTNIKAKTINIPAASSTIQIPSHTVNSVSIPDTSTHVSNSNIVSSSLSTSSPKSSSSLSTNVFSKPNASSNSIKLKHKKRLLTNDNTINSKNSFEKSSQIESSNEFEMNNSPTTSSITTIRKNESKNSQITNNTPITNSVKNSNYNSKWNTYKPKFISENTIADTSKNTSLNNKIMTTSMDLETSMIPEPEIIFDDKNNSDEKGKTLTLIYYNNNKNFIINSDNYNIYTINDTILKNDQINKTFNSFLIIQSIEESKSQTVSCTEKSKDMDTYRLNLLNQSQKLDKIEKLLENDKFKLNNRNYLNKSSINQNITLLNHQNTSSQLDKVIKNNKSTRTTFNNDKVKTLSNNNISTSVNNNINEVEENNNLVKNKENDNVSITIYKKQNLIINSNNNERKRKRIETNNNNKDDIVVLNEDENYYKHSKNGIEKMNTENDNKKATSDEDDDDDIPISQKRKHIRSILTNKNKNNKTKTNKTENKRGRKPKRRRRNPYEDELDEVNQQYNLMEKELKKKGIYIDHLNKLDDIIKESNKKSQPKILIKKEKENNTFKNNNKEIICINLDSDDTEKEENNKKINNIKEKNISKLNDKENDNINIKSKFNREIEDESEKFTRNSIVPFNIKKMKIDTLKKQSTKVFEISDITSDNKMEIDNAKSFNIINNHSIDFSIYNNDYDKKDKKIDHKIRDKMKENTIRNITNIVFDENSNDNENKFNLTKNKFEKEKNDFNNNNNNEHDNYYYINNNLITIKNKEIENQELIALAMKMGFPKSIINVIEYGDSLTSDYEYDSEIERRMNLILKSKSRSNYRSRKRSKIRTRSRAKKREFNKNSNVIINLEDSPIISKNLRKKNEGIISNIIEITDDEEEEEKTENESENIAFKNDENEIDSGMINKNNEGKFISKRKNKKPSKLLPSILFPPSPSDTTNKNSPDSGNSISSHCSSATNLNATVMNLKLTPPRMENDNDIVSFKKRKRRDKNERINKSNLNNKKRKESEGNNVMGKSIQLKKKRKYNKRYIEINLEESENDASAEEDIYESSDESEYQSDNNFKNLEKNKEILSTTKTSKKYHSSFTNLNRRHPSLILTLILIIVMQLQLQRQIILKTKLIKI</sequence>
<feature type="compositionally biased region" description="Acidic residues" evidence="1">
    <location>
        <begin position="966"/>
        <end position="977"/>
    </location>
</feature>
<feature type="region of interest" description="Disordered" evidence="1">
    <location>
        <begin position="966"/>
        <end position="1043"/>
    </location>
</feature>
<accession>A0A1Y1VAZ6</accession>